<keyword evidence="1" id="KW-1133">Transmembrane helix</keyword>
<proteinExistence type="predicted"/>
<protein>
    <submittedName>
        <fullName evidence="2">Uncharacterized protein</fullName>
    </submittedName>
</protein>
<dbReference type="EMBL" id="CM009290">
    <property type="protein sequence ID" value="PNT54178.1"/>
    <property type="molecule type" value="Genomic_DNA"/>
</dbReference>
<evidence type="ECO:0000313" key="2">
    <source>
        <dbReference type="EMBL" id="PNT54178.1"/>
    </source>
</evidence>
<keyword evidence="1" id="KW-0812">Transmembrane</keyword>
<reference evidence="2 3" key="1">
    <citation type="journal article" date="2006" name="Science">
        <title>The genome of black cottonwood, Populus trichocarpa (Torr. &amp; Gray).</title>
        <authorList>
            <person name="Tuskan G.A."/>
            <person name="Difazio S."/>
            <person name="Jansson S."/>
            <person name="Bohlmann J."/>
            <person name="Grigoriev I."/>
            <person name="Hellsten U."/>
            <person name="Putnam N."/>
            <person name="Ralph S."/>
            <person name="Rombauts S."/>
            <person name="Salamov A."/>
            <person name="Schein J."/>
            <person name="Sterck L."/>
            <person name="Aerts A."/>
            <person name="Bhalerao R.R."/>
            <person name="Bhalerao R.P."/>
            <person name="Blaudez D."/>
            <person name="Boerjan W."/>
            <person name="Brun A."/>
            <person name="Brunner A."/>
            <person name="Busov V."/>
            <person name="Campbell M."/>
            <person name="Carlson J."/>
            <person name="Chalot M."/>
            <person name="Chapman J."/>
            <person name="Chen G.L."/>
            <person name="Cooper D."/>
            <person name="Coutinho P.M."/>
            <person name="Couturier J."/>
            <person name="Covert S."/>
            <person name="Cronk Q."/>
            <person name="Cunningham R."/>
            <person name="Davis J."/>
            <person name="Degroeve S."/>
            <person name="Dejardin A."/>
            <person name="Depamphilis C."/>
            <person name="Detter J."/>
            <person name="Dirks B."/>
            <person name="Dubchak I."/>
            <person name="Duplessis S."/>
            <person name="Ehlting J."/>
            <person name="Ellis B."/>
            <person name="Gendler K."/>
            <person name="Goodstein D."/>
            <person name="Gribskov M."/>
            <person name="Grimwood J."/>
            <person name="Groover A."/>
            <person name="Gunter L."/>
            <person name="Hamberger B."/>
            <person name="Heinze B."/>
            <person name="Helariutta Y."/>
            <person name="Henrissat B."/>
            <person name="Holligan D."/>
            <person name="Holt R."/>
            <person name="Huang W."/>
            <person name="Islam-Faridi N."/>
            <person name="Jones S."/>
            <person name="Jones-Rhoades M."/>
            <person name="Jorgensen R."/>
            <person name="Joshi C."/>
            <person name="Kangasjarvi J."/>
            <person name="Karlsson J."/>
            <person name="Kelleher C."/>
            <person name="Kirkpatrick R."/>
            <person name="Kirst M."/>
            <person name="Kohler A."/>
            <person name="Kalluri U."/>
            <person name="Larimer F."/>
            <person name="Leebens-Mack J."/>
            <person name="Leple J.C."/>
            <person name="Locascio P."/>
            <person name="Lou Y."/>
            <person name="Lucas S."/>
            <person name="Martin F."/>
            <person name="Montanini B."/>
            <person name="Napoli C."/>
            <person name="Nelson D.R."/>
            <person name="Nelson C."/>
            <person name="Nieminen K."/>
            <person name="Nilsson O."/>
            <person name="Pereda V."/>
            <person name="Peter G."/>
            <person name="Philippe R."/>
            <person name="Pilate G."/>
            <person name="Poliakov A."/>
            <person name="Razumovskaya J."/>
            <person name="Richardson P."/>
            <person name="Rinaldi C."/>
            <person name="Ritland K."/>
            <person name="Rouze P."/>
            <person name="Ryaboy D."/>
            <person name="Schmutz J."/>
            <person name="Schrader J."/>
            <person name="Segerman B."/>
            <person name="Shin H."/>
            <person name="Siddiqui A."/>
            <person name="Sterky F."/>
            <person name="Terry A."/>
            <person name="Tsai C.J."/>
            <person name="Uberbacher E."/>
            <person name="Unneberg P."/>
            <person name="Vahala J."/>
            <person name="Wall K."/>
            <person name="Wessler S."/>
            <person name="Yang G."/>
            <person name="Yin T."/>
            <person name="Douglas C."/>
            <person name="Marra M."/>
            <person name="Sandberg G."/>
            <person name="Van de Peer Y."/>
            <person name="Rokhsar D."/>
        </authorList>
    </citation>
    <scope>NUCLEOTIDE SEQUENCE [LARGE SCALE GENOMIC DNA]</scope>
    <source>
        <strain evidence="3">cv. Nisqually</strain>
    </source>
</reference>
<dbReference type="Proteomes" id="UP000006729">
    <property type="component" value="Chromosome 1"/>
</dbReference>
<dbReference type="AlphaFoldDB" id="A0A2K2BWQ5"/>
<keyword evidence="3" id="KW-1185">Reference proteome</keyword>
<feature type="transmembrane region" description="Helical" evidence="1">
    <location>
        <begin position="57"/>
        <end position="75"/>
    </location>
</feature>
<evidence type="ECO:0000313" key="3">
    <source>
        <dbReference type="Proteomes" id="UP000006729"/>
    </source>
</evidence>
<keyword evidence="1" id="KW-0472">Membrane</keyword>
<dbReference type="Gramene" id="Potri.001G125100.1.v4.1">
    <property type="protein sequence ID" value="Potri.001G125100.1.v4.1"/>
    <property type="gene ID" value="Potri.001G125100.v4.1"/>
</dbReference>
<gene>
    <name evidence="2" type="ORF">POPTR_001G125100</name>
</gene>
<dbReference type="InParanoid" id="A0A2K2BWQ5"/>
<sequence>MATASTLKSSSFSVFPSETIFFTQIRDQGVHVCLLYIRMFLTNVLCITRKMASKKFVCSWNVFLIVMLLLVSAMGSRDLPKTTMPRMTREKAYHPRILQGWKSHRGGVPRDGHY</sequence>
<organism evidence="2 3">
    <name type="scientific">Populus trichocarpa</name>
    <name type="common">Western balsam poplar</name>
    <name type="synonym">Populus balsamifera subsp. trichocarpa</name>
    <dbReference type="NCBI Taxonomy" id="3694"/>
    <lineage>
        <taxon>Eukaryota</taxon>
        <taxon>Viridiplantae</taxon>
        <taxon>Streptophyta</taxon>
        <taxon>Embryophyta</taxon>
        <taxon>Tracheophyta</taxon>
        <taxon>Spermatophyta</taxon>
        <taxon>Magnoliopsida</taxon>
        <taxon>eudicotyledons</taxon>
        <taxon>Gunneridae</taxon>
        <taxon>Pentapetalae</taxon>
        <taxon>rosids</taxon>
        <taxon>fabids</taxon>
        <taxon>Malpighiales</taxon>
        <taxon>Salicaceae</taxon>
        <taxon>Saliceae</taxon>
        <taxon>Populus</taxon>
    </lineage>
</organism>
<evidence type="ECO:0000256" key="1">
    <source>
        <dbReference type="SAM" id="Phobius"/>
    </source>
</evidence>
<name>A0A2K2BWQ5_POPTR</name>
<accession>A0A2K2BWQ5</accession>